<evidence type="ECO:0000313" key="2">
    <source>
        <dbReference type="EMBL" id="KAF9959114.1"/>
    </source>
</evidence>
<comment type="caution">
    <text evidence="2">The sequence shown here is derived from an EMBL/GenBank/DDBJ whole genome shotgun (WGS) entry which is preliminary data.</text>
</comment>
<proteinExistence type="predicted"/>
<feature type="region of interest" description="Disordered" evidence="1">
    <location>
        <begin position="228"/>
        <end position="331"/>
    </location>
</feature>
<dbReference type="Pfam" id="PF04032">
    <property type="entry name" value="Rpr2"/>
    <property type="match status" value="1"/>
</dbReference>
<dbReference type="EMBL" id="JAAAHW010006525">
    <property type="protein sequence ID" value="KAF9959114.1"/>
    <property type="molecule type" value="Genomic_DNA"/>
</dbReference>
<evidence type="ECO:0000256" key="1">
    <source>
        <dbReference type="SAM" id="MobiDB-lite"/>
    </source>
</evidence>
<organism evidence="2 3">
    <name type="scientific">Modicella reniformis</name>
    <dbReference type="NCBI Taxonomy" id="1440133"/>
    <lineage>
        <taxon>Eukaryota</taxon>
        <taxon>Fungi</taxon>
        <taxon>Fungi incertae sedis</taxon>
        <taxon>Mucoromycota</taxon>
        <taxon>Mortierellomycotina</taxon>
        <taxon>Mortierellomycetes</taxon>
        <taxon>Mortierellales</taxon>
        <taxon>Mortierellaceae</taxon>
        <taxon>Modicella</taxon>
    </lineage>
</organism>
<name>A0A9P6J4G7_9FUNG</name>
<dbReference type="AlphaFoldDB" id="A0A9P6J4G7"/>
<dbReference type="GO" id="GO:0006396">
    <property type="term" value="P:RNA processing"/>
    <property type="evidence" value="ECO:0007669"/>
    <property type="project" value="InterPro"/>
</dbReference>
<sequence>MSQFLSLANSRDLRLHEDIQTRSCAACGSIFVPGVNARVRVVPVQMTKLQREKRKRTARKKTKMERNNMVKGDIMIGRVATGMDDTKMEIDSNASFQAETTATTMAPAHSVPTQKQQETLTPPQPVRKVIRMTTYTEQNQQQQQRRQSGHKPVHGALGKSIDKRANQLLNHVVYSCLRCHQDTELPGSKEGYLNSRIKTRKPISQRRKMKQAKQAACESSTAAILSSTTSLSTSSVPNTTPNSAPNITPLKKGITPLPVNVHPKRPASPLAIPALSVATSPSPSQQLDSSKPSSGSKKKKKSGLTHLLASQKAKDPSSDSSGGATGSGGDSVLANFLMGL</sequence>
<feature type="compositionally biased region" description="Low complexity" evidence="1">
    <location>
        <begin position="228"/>
        <end position="246"/>
    </location>
</feature>
<evidence type="ECO:0000313" key="3">
    <source>
        <dbReference type="Proteomes" id="UP000749646"/>
    </source>
</evidence>
<gene>
    <name evidence="2" type="ORF">BGZ65_000814</name>
</gene>
<feature type="region of interest" description="Disordered" evidence="1">
    <location>
        <begin position="135"/>
        <end position="157"/>
    </location>
</feature>
<protein>
    <submittedName>
        <fullName evidence="2">Uncharacterized protein</fullName>
    </submittedName>
</protein>
<accession>A0A9P6J4G7</accession>
<keyword evidence="3" id="KW-1185">Reference proteome</keyword>
<reference evidence="2" key="1">
    <citation type="journal article" date="2020" name="Fungal Divers.">
        <title>Resolving the Mortierellaceae phylogeny through synthesis of multi-gene phylogenetics and phylogenomics.</title>
        <authorList>
            <person name="Vandepol N."/>
            <person name="Liber J."/>
            <person name="Desiro A."/>
            <person name="Na H."/>
            <person name="Kennedy M."/>
            <person name="Barry K."/>
            <person name="Grigoriev I.V."/>
            <person name="Miller A.N."/>
            <person name="O'Donnell K."/>
            <person name="Stajich J.E."/>
            <person name="Bonito G."/>
        </authorList>
    </citation>
    <scope>NUCLEOTIDE SEQUENCE</scope>
    <source>
        <strain evidence="2">MES-2147</strain>
    </source>
</reference>
<dbReference type="Proteomes" id="UP000749646">
    <property type="component" value="Unassembled WGS sequence"/>
</dbReference>
<feature type="compositionally biased region" description="Low complexity" evidence="1">
    <location>
        <begin position="280"/>
        <end position="295"/>
    </location>
</feature>
<dbReference type="InterPro" id="IPR007175">
    <property type="entry name" value="Rpr2/Snm1/Rpp21"/>
</dbReference>
<dbReference type="OrthoDB" id="438080at2759"/>